<proteinExistence type="predicted"/>
<dbReference type="EC" id="2.1.1.-" evidence="1"/>
<evidence type="ECO:0000313" key="2">
    <source>
        <dbReference type="Proteomes" id="UP001209737"/>
    </source>
</evidence>
<dbReference type="NCBIfam" id="TIGR04325">
    <property type="entry name" value="MTase_LIC12133"/>
    <property type="match status" value="1"/>
</dbReference>
<dbReference type="InterPro" id="IPR027612">
    <property type="entry name" value="Put_MTase_LIC12133"/>
</dbReference>
<gene>
    <name evidence="1" type="ORF">ND812_12885</name>
</gene>
<keyword evidence="1" id="KW-0808">Transferase</keyword>
<evidence type="ECO:0000313" key="1">
    <source>
        <dbReference type="EMBL" id="MCW7462987.1"/>
    </source>
</evidence>
<sequence length="258" mass="30202">MSKKINTDSKSIRIWDGVYSTWEKAVSSAGGQDGKKGFSNERWFDRIVDQLISFREEIKKFGIAVPPRPTNLPTVCSMVKPEIIVDLGGSSGWIYDYLTSVYLPNKIKKYTILEVPDIVSRHKKFTHTSKVKYSSDYSKLSNCDLFYTNSVIQYFPTNEHLLNILSHLNPKYILVDDLYAGDNKEFFSNQISYEKRIPHRFLNFRKFKKDVESLGYKLILKQPFHTPILGVYQSKPMDHFPKEYRLRYSLSVLFQRIR</sequence>
<dbReference type="Proteomes" id="UP001209737">
    <property type="component" value="Unassembled WGS sequence"/>
</dbReference>
<comment type="caution">
    <text evidence="1">The sequence shown here is derived from an EMBL/GenBank/DDBJ whole genome shotgun (WGS) entry which is preliminary data.</text>
</comment>
<dbReference type="GO" id="GO:0008168">
    <property type="term" value="F:methyltransferase activity"/>
    <property type="evidence" value="ECO:0007669"/>
    <property type="project" value="UniProtKB-KW"/>
</dbReference>
<protein>
    <submittedName>
        <fullName evidence="1">Methyltransferase, TIGR04325 family</fullName>
        <ecNumber evidence="1">2.1.1.-</ecNumber>
    </submittedName>
</protein>
<dbReference type="RefSeq" id="WP_265375770.1">
    <property type="nucleotide sequence ID" value="NZ_JAMQPV010000001.1"/>
</dbReference>
<keyword evidence="2" id="KW-1185">Reference proteome</keyword>
<accession>A0ABT3LZ30</accession>
<dbReference type="GO" id="GO:0032259">
    <property type="term" value="P:methylation"/>
    <property type="evidence" value="ECO:0007669"/>
    <property type="project" value="UniProtKB-KW"/>
</dbReference>
<dbReference type="EMBL" id="JAMQPV010000001">
    <property type="protein sequence ID" value="MCW7462987.1"/>
    <property type="molecule type" value="Genomic_DNA"/>
</dbReference>
<reference evidence="1 2" key="1">
    <citation type="submission" date="2022-06" db="EMBL/GenBank/DDBJ databases">
        <title>Leptospira isolates from biofilms formed at urban environments.</title>
        <authorList>
            <person name="Ribeiro P.S."/>
            <person name="Sousa T."/>
            <person name="Carvalho N."/>
            <person name="Aburjaile F."/>
            <person name="Neves F."/>
            <person name="Oliveira D."/>
            <person name="Blanco L."/>
            <person name="Lima J."/>
            <person name="Costa F."/>
            <person name="Brenig B."/>
            <person name="Soares S."/>
            <person name="Ramos R."/>
            <person name="Goes-Neto A."/>
            <person name="Matiuzzi M."/>
            <person name="Azevedo V."/>
            <person name="Ristow P."/>
        </authorList>
    </citation>
    <scope>NUCLEOTIDE SEQUENCE [LARGE SCALE GENOMIC DNA]</scope>
    <source>
        <strain evidence="1 2">VSF25</strain>
    </source>
</reference>
<keyword evidence="1" id="KW-0489">Methyltransferase</keyword>
<organism evidence="1 2">
    <name type="scientific">Leptospira limi</name>
    <dbReference type="NCBI Taxonomy" id="2950023"/>
    <lineage>
        <taxon>Bacteria</taxon>
        <taxon>Pseudomonadati</taxon>
        <taxon>Spirochaetota</taxon>
        <taxon>Spirochaetia</taxon>
        <taxon>Leptospirales</taxon>
        <taxon>Leptospiraceae</taxon>
        <taxon>Leptospira</taxon>
    </lineage>
</organism>
<name>A0ABT3LZ30_9LEPT</name>